<keyword evidence="1" id="KW-1133">Transmembrane helix</keyword>
<organism evidence="2">
    <name type="scientific">Anguilla anguilla</name>
    <name type="common">European freshwater eel</name>
    <name type="synonym">Muraena anguilla</name>
    <dbReference type="NCBI Taxonomy" id="7936"/>
    <lineage>
        <taxon>Eukaryota</taxon>
        <taxon>Metazoa</taxon>
        <taxon>Chordata</taxon>
        <taxon>Craniata</taxon>
        <taxon>Vertebrata</taxon>
        <taxon>Euteleostomi</taxon>
        <taxon>Actinopterygii</taxon>
        <taxon>Neopterygii</taxon>
        <taxon>Teleostei</taxon>
        <taxon>Anguilliformes</taxon>
        <taxon>Anguillidae</taxon>
        <taxon>Anguilla</taxon>
    </lineage>
</organism>
<dbReference type="EMBL" id="GBXM01021436">
    <property type="protein sequence ID" value="JAH87141.1"/>
    <property type="molecule type" value="Transcribed_RNA"/>
</dbReference>
<accession>A0A0E9WA04</accession>
<sequence length="60" mass="6931">MTLWLENNYLQVANISMAHRYCYYSYIVSCQKSSVRLPNCTSAMIIILLLSLLKASNKKK</sequence>
<proteinExistence type="predicted"/>
<feature type="transmembrane region" description="Helical" evidence="1">
    <location>
        <begin position="35"/>
        <end position="53"/>
    </location>
</feature>
<evidence type="ECO:0000313" key="2">
    <source>
        <dbReference type="EMBL" id="JAH87141.1"/>
    </source>
</evidence>
<name>A0A0E9WA04_ANGAN</name>
<keyword evidence="1" id="KW-0472">Membrane</keyword>
<reference evidence="2" key="1">
    <citation type="submission" date="2014-11" db="EMBL/GenBank/DDBJ databases">
        <authorList>
            <person name="Amaro Gonzalez C."/>
        </authorList>
    </citation>
    <scope>NUCLEOTIDE SEQUENCE</scope>
</reference>
<keyword evidence="1" id="KW-0812">Transmembrane</keyword>
<evidence type="ECO:0000256" key="1">
    <source>
        <dbReference type="SAM" id="Phobius"/>
    </source>
</evidence>
<reference evidence="2" key="2">
    <citation type="journal article" date="2015" name="Fish Shellfish Immunol.">
        <title>Early steps in the European eel (Anguilla anguilla)-Vibrio vulnificus interaction in the gills: Role of the RtxA13 toxin.</title>
        <authorList>
            <person name="Callol A."/>
            <person name="Pajuelo D."/>
            <person name="Ebbesson L."/>
            <person name="Teles M."/>
            <person name="MacKenzie S."/>
            <person name="Amaro C."/>
        </authorList>
    </citation>
    <scope>NUCLEOTIDE SEQUENCE</scope>
</reference>
<dbReference type="AlphaFoldDB" id="A0A0E9WA04"/>
<protein>
    <submittedName>
        <fullName evidence="2">Uncharacterized protein</fullName>
    </submittedName>
</protein>